<dbReference type="PROSITE" id="PS50928">
    <property type="entry name" value="ABC_TM1"/>
    <property type="match status" value="1"/>
</dbReference>
<evidence type="ECO:0000256" key="2">
    <source>
        <dbReference type="ARBA" id="ARBA00022448"/>
    </source>
</evidence>
<keyword evidence="5 7" id="KW-1133">Transmembrane helix</keyword>
<evidence type="ECO:0000256" key="6">
    <source>
        <dbReference type="ARBA" id="ARBA00023136"/>
    </source>
</evidence>
<dbReference type="GO" id="GO:0055085">
    <property type="term" value="P:transmembrane transport"/>
    <property type="evidence" value="ECO:0007669"/>
    <property type="project" value="InterPro"/>
</dbReference>
<dbReference type="PANTHER" id="PTHR43163">
    <property type="entry name" value="DIPEPTIDE TRANSPORT SYSTEM PERMEASE PROTEIN DPPB-RELATED"/>
    <property type="match status" value="1"/>
</dbReference>
<feature type="domain" description="ABC transmembrane type-1" evidence="8">
    <location>
        <begin position="110"/>
        <end position="320"/>
    </location>
</feature>
<comment type="similarity">
    <text evidence="7">Belongs to the binding-protein-dependent transport system permease family.</text>
</comment>
<keyword evidence="10" id="KW-1185">Reference proteome</keyword>
<keyword evidence="4 7" id="KW-0812">Transmembrane</keyword>
<dbReference type="InterPro" id="IPR035906">
    <property type="entry name" value="MetI-like_sf"/>
</dbReference>
<evidence type="ECO:0000256" key="5">
    <source>
        <dbReference type="ARBA" id="ARBA00022989"/>
    </source>
</evidence>
<feature type="transmembrane region" description="Helical" evidence="7">
    <location>
        <begin position="149"/>
        <end position="178"/>
    </location>
</feature>
<keyword evidence="6 7" id="KW-0472">Membrane</keyword>
<feature type="transmembrane region" description="Helical" evidence="7">
    <location>
        <begin position="23"/>
        <end position="43"/>
    </location>
</feature>
<evidence type="ECO:0000256" key="4">
    <source>
        <dbReference type="ARBA" id="ARBA00022692"/>
    </source>
</evidence>
<gene>
    <name evidence="9" type="ordered locus">DSY1436</name>
</gene>
<evidence type="ECO:0000256" key="1">
    <source>
        <dbReference type="ARBA" id="ARBA00004651"/>
    </source>
</evidence>
<dbReference type="KEGG" id="dsy:DSY1436"/>
<evidence type="ECO:0000313" key="9">
    <source>
        <dbReference type="EMBL" id="BAE83225.1"/>
    </source>
</evidence>
<name>Q24XL7_DESHY</name>
<evidence type="ECO:0000259" key="8">
    <source>
        <dbReference type="PROSITE" id="PS50928"/>
    </source>
</evidence>
<dbReference type="Proteomes" id="UP000001946">
    <property type="component" value="Chromosome"/>
</dbReference>
<dbReference type="Gene3D" id="1.10.3720.10">
    <property type="entry name" value="MetI-like"/>
    <property type="match status" value="1"/>
</dbReference>
<protein>
    <recommendedName>
        <fullName evidence="8">ABC transmembrane type-1 domain-containing protein</fullName>
    </recommendedName>
</protein>
<dbReference type="SUPFAM" id="SSF161098">
    <property type="entry name" value="MetI-like"/>
    <property type="match status" value="1"/>
</dbReference>
<dbReference type="GO" id="GO:0005886">
    <property type="term" value="C:plasma membrane"/>
    <property type="evidence" value="ECO:0007669"/>
    <property type="project" value="UniProtKB-SubCell"/>
</dbReference>
<dbReference type="eggNOG" id="COG0601">
    <property type="taxonomic scope" value="Bacteria"/>
</dbReference>
<feature type="transmembrane region" description="Helical" evidence="7">
    <location>
        <begin position="114"/>
        <end position="137"/>
    </location>
</feature>
<dbReference type="CDD" id="cd06261">
    <property type="entry name" value="TM_PBP2"/>
    <property type="match status" value="1"/>
</dbReference>
<dbReference type="EMBL" id="AP008230">
    <property type="protein sequence ID" value="BAE83225.1"/>
    <property type="molecule type" value="Genomic_DNA"/>
</dbReference>
<accession>Q24XL7</accession>
<dbReference type="PANTHER" id="PTHR43163:SF6">
    <property type="entry name" value="DIPEPTIDE TRANSPORT SYSTEM PERMEASE PROTEIN DPPB-RELATED"/>
    <property type="match status" value="1"/>
</dbReference>
<sequence length="337" mass="36602">MSGPGSMSTTVYKGLGRYFSSTLVRMLTLLGAVSLISFMLIALSPIDPIDAYLGDAHVSEEQRANIAEHWGLNKSPVERYGIWITHVLQGDMGESITYRQPVAKVIGERFRASLALMGVAWVLSGVLGFTLGIIAAVNKGKWIDRFIKTFCLILASTPLFWLGLLFLMVFAVYLQWFPLGLAAPINKLAHEVTLGDKIYHLILPALTLSITGVAGIALHTRQKFIDVLKSEYVLFAKARGEKPREIIRRHGLRNIALPGITLQFASVSELFGGSVLAEKVFSYPGLGNAATHAGLKGDAPLLLGIALFSVLFVFTGNFLANVIYGIVDPQIREGGSS</sequence>
<evidence type="ECO:0000256" key="3">
    <source>
        <dbReference type="ARBA" id="ARBA00022475"/>
    </source>
</evidence>
<dbReference type="AlphaFoldDB" id="Q24XL7"/>
<evidence type="ECO:0000313" key="10">
    <source>
        <dbReference type="Proteomes" id="UP000001946"/>
    </source>
</evidence>
<dbReference type="Pfam" id="PF00528">
    <property type="entry name" value="BPD_transp_1"/>
    <property type="match status" value="1"/>
</dbReference>
<comment type="subcellular location">
    <subcellularLocation>
        <location evidence="1 7">Cell membrane</location>
        <topology evidence="1 7">Multi-pass membrane protein</topology>
    </subcellularLocation>
</comment>
<feature type="transmembrane region" description="Helical" evidence="7">
    <location>
        <begin position="198"/>
        <end position="218"/>
    </location>
</feature>
<dbReference type="STRING" id="138119.DSY1436"/>
<dbReference type="InterPro" id="IPR000515">
    <property type="entry name" value="MetI-like"/>
</dbReference>
<keyword evidence="3" id="KW-1003">Cell membrane</keyword>
<evidence type="ECO:0000256" key="7">
    <source>
        <dbReference type="RuleBase" id="RU363032"/>
    </source>
</evidence>
<keyword evidence="2 7" id="KW-0813">Transport</keyword>
<feature type="transmembrane region" description="Helical" evidence="7">
    <location>
        <begin position="301"/>
        <end position="327"/>
    </location>
</feature>
<dbReference type="HOGENOM" id="CLU_036879_0_2_9"/>
<reference evidence="9 10" key="1">
    <citation type="journal article" date="2006" name="J. Bacteriol.">
        <title>Complete genome sequence of the dehalorespiring bacterium Desulfitobacterium hafniense Y51 and comparison with Dehalococcoides ethenogenes 195.</title>
        <authorList>
            <person name="Nonaka H."/>
            <person name="Keresztes G."/>
            <person name="Shinoda Y."/>
            <person name="Ikenaga Y."/>
            <person name="Abe M."/>
            <person name="Naito K."/>
            <person name="Inatomi K."/>
            <person name="Furukawa K."/>
            <person name="Inui M."/>
            <person name="Yukawa H."/>
        </authorList>
    </citation>
    <scope>NUCLEOTIDE SEQUENCE [LARGE SCALE GENOMIC DNA]</scope>
    <source>
        <strain evidence="9 10">Y51</strain>
    </source>
</reference>
<organism evidence="9 10">
    <name type="scientific">Desulfitobacterium hafniense (strain Y51)</name>
    <dbReference type="NCBI Taxonomy" id="138119"/>
    <lineage>
        <taxon>Bacteria</taxon>
        <taxon>Bacillati</taxon>
        <taxon>Bacillota</taxon>
        <taxon>Clostridia</taxon>
        <taxon>Eubacteriales</taxon>
        <taxon>Desulfitobacteriaceae</taxon>
        <taxon>Desulfitobacterium</taxon>
    </lineage>
</organism>
<proteinExistence type="inferred from homology"/>